<keyword evidence="6 7" id="KW-0378">Hydrolase</keyword>
<evidence type="ECO:0000259" key="9">
    <source>
        <dbReference type="Pfam" id="PF10502"/>
    </source>
</evidence>
<keyword evidence="5 7" id="KW-0645">Protease</keyword>
<dbReference type="EC" id="3.4.21.89" evidence="3 7"/>
<evidence type="ECO:0000256" key="6">
    <source>
        <dbReference type="ARBA" id="ARBA00022801"/>
    </source>
</evidence>
<reference evidence="11" key="1">
    <citation type="journal article" date="2015" name="Genome Announc.">
        <title>Complete Genome Sequence of Herbaspirillum hiltneri N3 (DSM 17495), Isolated from Surface-Sterilized Wheat Roots.</title>
        <authorList>
            <person name="Guizelini D."/>
            <person name="Saizaki P.M."/>
            <person name="Coimbra N.A."/>
            <person name="Weiss V.A."/>
            <person name="Faoro H."/>
            <person name="Sfeir M.Z."/>
            <person name="Baura V.A."/>
            <person name="Monteiro R.A."/>
            <person name="Chubatsu L.S."/>
            <person name="Souza E.M."/>
            <person name="Cruz L.M."/>
            <person name="Pedrosa F.O."/>
            <person name="Raittz R.T."/>
            <person name="Marchaukoski J.N."/>
            <person name="Steffens M.B."/>
        </authorList>
    </citation>
    <scope>NUCLEOTIDE SEQUENCE [LARGE SCALE GENOMIC DNA]</scope>
    <source>
        <strain evidence="11">N3</strain>
    </source>
</reference>
<comment type="subcellular location">
    <subcellularLocation>
        <location evidence="8">Membrane</location>
        <topology evidence="8">Single-pass type II membrane protein</topology>
    </subcellularLocation>
</comment>
<dbReference type="Proteomes" id="UP000063429">
    <property type="component" value="Chromosome"/>
</dbReference>
<dbReference type="PROSITE" id="PS00761">
    <property type="entry name" value="SPASE_I_3"/>
    <property type="match status" value="1"/>
</dbReference>
<dbReference type="EMBL" id="CP011409">
    <property type="protein sequence ID" value="AKZ65505.1"/>
    <property type="molecule type" value="Genomic_DNA"/>
</dbReference>
<dbReference type="NCBIfam" id="TIGR02227">
    <property type="entry name" value="sigpep_I_bact"/>
    <property type="match status" value="1"/>
</dbReference>
<organism evidence="10 11">
    <name type="scientific">Herbaspirillum hiltneri N3</name>
    <dbReference type="NCBI Taxonomy" id="1262470"/>
    <lineage>
        <taxon>Bacteria</taxon>
        <taxon>Pseudomonadati</taxon>
        <taxon>Pseudomonadota</taxon>
        <taxon>Betaproteobacteria</taxon>
        <taxon>Burkholderiales</taxon>
        <taxon>Oxalobacteraceae</taxon>
        <taxon>Herbaspirillum</taxon>
    </lineage>
</organism>
<dbReference type="InterPro" id="IPR019757">
    <property type="entry name" value="Pept_S26A_signal_pept_1_Lys-AS"/>
</dbReference>
<evidence type="ECO:0000256" key="5">
    <source>
        <dbReference type="ARBA" id="ARBA00022670"/>
    </source>
</evidence>
<dbReference type="Pfam" id="PF10502">
    <property type="entry name" value="Peptidase_S26"/>
    <property type="match status" value="1"/>
</dbReference>
<dbReference type="PRINTS" id="PR00727">
    <property type="entry name" value="LEADERPTASE"/>
</dbReference>
<comment type="similarity">
    <text evidence="2 8">Belongs to the peptidase S26 family.</text>
</comment>
<keyword evidence="11" id="KW-1185">Reference proteome</keyword>
<dbReference type="PANTHER" id="PTHR43390:SF1">
    <property type="entry name" value="CHLOROPLAST PROCESSING PEPTIDASE"/>
    <property type="match status" value="1"/>
</dbReference>
<dbReference type="SUPFAM" id="SSF51306">
    <property type="entry name" value="LexA/Signal peptidase"/>
    <property type="match status" value="1"/>
</dbReference>
<dbReference type="RefSeq" id="WP_053201783.1">
    <property type="nucleotide sequence ID" value="NZ_CP011409.1"/>
</dbReference>
<dbReference type="Gene3D" id="2.10.109.10">
    <property type="entry name" value="Umud Fragment, subunit A"/>
    <property type="match status" value="1"/>
</dbReference>
<evidence type="ECO:0000256" key="7">
    <source>
        <dbReference type="RuleBase" id="RU003993"/>
    </source>
</evidence>
<dbReference type="InterPro" id="IPR036286">
    <property type="entry name" value="LexA/Signal_pep-like_sf"/>
</dbReference>
<dbReference type="PROSITE" id="PS00760">
    <property type="entry name" value="SPASE_I_2"/>
    <property type="match status" value="1"/>
</dbReference>
<sequence length="229" mass="25219">MQAIKKLISANKGFLCFLLGMLLIRSAVADWYGVPSASMYPTLLIGDRIISNRLAYDVKLPFTDIVVGRIADPQRGDIVTFSSPEDGTRLVKRLIGLPGDIVEMRDEQLVINGKPMTYDAAAAAPASHRMPDYDGSQMIVRESLPAMAHGVMLLPQRMALRSFGPLTVPAGQYLVLGDNRDDSKDSRYIGFVPRALLTGRVSRVMFSLDPQRHYLPRVKRFGAALQDAG</sequence>
<protein>
    <recommendedName>
        <fullName evidence="4 7">Signal peptidase I</fullName>
        <ecNumber evidence="3 7">3.4.21.89</ecNumber>
    </recommendedName>
</protein>
<proteinExistence type="inferred from homology"/>
<dbReference type="CDD" id="cd06530">
    <property type="entry name" value="S26_SPase_I"/>
    <property type="match status" value="1"/>
</dbReference>
<dbReference type="InterPro" id="IPR019758">
    <property type="entry name" value="Pept_S26A_signal_pept_1_CS"/>
</dbReference>
<evidence type="ECO:0000256" key="3">
    <source>
        <dbReference type="ARBA" id="ARBA00013208"/>
    </source>
</evidence>
<dbReference type="InterPro" id="IPR000223">
    <property type="entry name" value="Pept_S26A_signal_pept_1"/>
</dbReference>
<name>A0ABN4I2Y5_9BURK</name>
<evidence type="ECO:0000313" key="11">
    <source>
        <dbReference type="Proteomes" id="UP000063429"/>
    </source>
</evidence>
<dbReference type="InterPro" id="IPR019756">
    <property type="entry name" value="Pept_S26A_signal_pept_1_Ser-AS"/>
</dbReference>
<evidence type="ECO:0000256" key="4">
    <source>
        <dbReference type="ARBA" id="ARBA00019232"/>
    </source>
</evidence>
<dbReference type="InterPro" id="IPR019533">
    <property type="entry name" value="Peptidase_S26"/>
</dbReference>
<evidence type="ECO:0000256" key="8">
    <source>
        <dbReference type="RuleBase" id="RU362042"/>
    </source>
</evidence>
<evidence type="ECO:0000256" key="2">
    <source>
        <dbReference type="ARBA" id="ARBA00009370"/>
    </source>
</evidence>
<evidence type="ECO:0000313" key="10">
    <source>
        <dbReference type="EMBL" id="AKZ65505.1"/>
    </source>
</evidence>
<gene>
    <name evidence="10" type="ORF">F506_18635</name>
</gene>
<accession>A0ABN4I2Y5</accession>
<dbReference type="PROSITE" id="PS00501">
    <property type="entry name" value="SPASE_I_1"/>
    <property type="match status" value="1"/>
</dbReference>
<feature type="domain" description="Peptidase S26" evidence="9">
    <location>
        <begin position="14"/>
        <end position="204"/>
    </location>
</feature>
<evidence type="ECO:0000256" key="1">
    <source>
        <dbReference type="ARBA" id="ARBA00000677"/>
    </source>
</evidence>
<dbReference type="PANTHER" id="PTHR43390">
    <property type="entry name" value="SIGNAL PEPTIDASE I"/>
    <property type="match status" value="1"/>
</dbReference>
<comment type="catalytic activity">
    <reaction evidence="1 7">
        <text>Cleavage of hydrophobic, N-terminal signal or leader sequences from secreted and periplasmic proteins.</text>
        <dbReference type="EC" id="3.4.21.89"/>
    </reaction>
</comment>